<organism evidence="3 4">
    <name type="scientific">Puccinia triticina</name>
    <dbReference type="NCBI Taxonomy" id="208348"/>
    <lineage>
        <taxon>Eukaryota</taxon>
        <taxon>Fungi</taxon>
        <taxon>Dikarya</taxon>
        <taxon>Basidiomycota</taxon>
        <taxon>Pucciniomycotina</taxon>
        <taxon>Pucciniomycetes</taxon>
        <taxon>Pucciniales</taxon>
        <taxon>Pucciniaceae</taxon>
        <taxon>Puccinia</taxon>
    </lineage>
</organism>
<keyword evidence="4" id="KW-1185">Reference proteome</keyword>
<keyword evidence="1" id="KW-0732">Signal</keyword>
<gene>
    <name evidence="3" type="ORF">PtA15_3A859</name>
</gene>
<evidence type="ECO:0000259" key="2">
    <source>
        <dbReference type="Pfam" id="PF00080"/>
    </source>
</evidence>
<dbReference type="RefSeq" id="XP_053019043.1">
    <property type="nucleotide sequence ID" value="XM_053167868.1"/>
</dbReference>
<feature type="chain" id="PRO_5045976016" description="Superoxide dismutase copper/zinc binding domain-containing protein" evidence="1">
    <location>
        <begin position="29"/>
        <end position="223"/>
    </location>
</feature>
<feature type="domain" description="Superoxide dismutase copper/zinc binding" evidence="2">
    <location>
        <begin position="58"/>
        <end position="176"/>
    </location>
</feature>
<protein>
    <recommendedName>
        <fullName evidence="2">Superoxide dismutase copper/zinc binding domain-containing protein</fullName>
    </recommendedName>
</protein>
<reference evidence="3" key="1">
    <citation type="submission" date="2022-10" db="EMBL/GenBank/DDBJ databases">
        <title>Puccinia triticina Genome sequencing and assembly.</title>
        <authorList>
            <person name="Li C."/>
        </authorList>
    </citation>
    <scope>NUCLEOTIDE SEQUENCE</scope>
    <source>
        <strain evidence="3">Pt15</strain>
    </source>
</reference>
<dbReference type="Gene3D" id="2.60.40.200">
    <property type="entry name" value="Superoxide dismutase, copper/zinc binding domain"/>
    <property type="match status" value="1"/>
</dbReference>
<dbReference type="PROSITE" id="PS51257">
    <property type="entry name" value="PROKAR_LIPOPROTEIN"/>
    <property type="match status" value="1"/>
</dbReference>
<dbReference type="SUPFAM" id="SSF49329">
    <property type="entry name" value="Cu,Zn superoxide dismutase-like"/>
    <property type="match status" value="1"/>
</dbReference>
<evidence type="ECO:0000313" key="4">
    <source>
        <dbReference type="Proteomes" id="UP001164743"/>
    </source>
</evidence>
<evidence type="ECO:0000256" key="1">
    <source>
        <dbReference type="SAM" id="SignalP"/>
    </source>
</evidence>
<proteinExistence type="predicted"/>
<dbReference type="GeneID" id="77808763"/>
<sequence length="223" mass="23529">MNPQIVKSVNGLGLVFFIFACVPAIVRGAGTPRPIPKPGPTPGPVSCAVQITSTLGITGFVEFKPVSGGVQVSMIVDGLRKEAHACHVHVNAVQINGGNVVNCPSAGANFDLLGKTPNCPVGSPQNNCQTGDLTGKGGKLNPLTAGGRAQPRPYVDKVLKMTDLSGKSVVVHDPANGNFIACGNIFCGHSPLKPYHNNTYPTWPWRWLITWPPILCSDPSFEK</sequence>
<dbReference type="InterPro" id="IPR036423">
    <property type="entry name" value="SOD-like_Cu/Zn_dom_sf"/>
</dbReference>
<dbReference type="InterPro" id="IPR001424">
    <property type="entry name" value="SOD_Cu_Zn_dom"/>
</dbReference>
<accession>A0ABY7CGJ2</accession>
<dbReference type="Pfam" id="PF00080">
    <property type="entry name" value="Sod_Cu"/>
    <property type="match status" value="1"/>
</dbReference>
<feature type="signal peptide" evidence="1">
    <location>
        <begin position="1"/>
        <end position="28"/>
    </location>
</feature>
<dbReference type="EMBL" id="CP110423">
    <property type="protein sequence ID" value="WAQ83488.1"/>
    <property type="molecule type" value="Genomic_DNA"/>
</dbReference>
<name>A0ABY7CGJ2_9BASI</name>
<evidence type="ECO:0000313" key="3">
    <source>
        <dbReference type="EMBL" id="WAQ83488.1"/>
    </source>
</evidence>
<dbReference type="Proteomes" id="UP001164743">
    <property type="component" value="Chromosome 3A"/>
</dbReference>